<keyword evidence="2" id="KW-1003">Cell membrane</keyword>
<dbReference type="GO" id="GO:0005886">
    <property type="term" value="C:plasma membrane"/>
    <property type="evidence" value="ECO:0007669"/>
    <property type="project" value="InterPro"/>
</dbReference>
<dbReference type="PANTHER" id="PTHR30589:SF0">
    <property type="entry name" value="PHOSPHATIDYLGLYCEROL--PROLIPOPROTEIN DIACYLGLYCERYL TRANSFERASE"/>
    <property type="match status" value="1"/>
</dbReference>
<reference evidence="8" key="2">
    <citation type="journal article" date="2021" name="PeerJ">
        <title>Extensive microbial diversity within the chicken gut microbiome revealed by metagenomics and culture.</title>
        <authorList>
            <person name="Gilroy R."/>
            <person name="Ravi A."/>
            <person name="Getino M."/>
            <person name="Pursley I."/>
            <person name="Horton D.L."/>
            <person name="Alikhan N.F."/>
            <person name="Baker D."/>
            <person name="Gharbi K."/>
            <person name="Hall N."/>
            <person name="Watson M."/>
            <person name="Adriaenssens E.M."/>
            <person name="Foster-Nyarko E."/>
            <person name="Jarju S."/>
            <person name="Secka A."/>
            <person name="Antonio M."/>
            <person name="Oren A."/>
            <person name="Chaudhuri R.R."/>
            <person name="La Ragione R."/>
            <person name="Hildebrand F."/>
            <person name="Pallen M.J."/>
        </authorList>
    </citation>
    <scope>NUCLEOTIDE SEQUENCE</scope>
    <source>
        <strain evidence="8">ChiGjej1B1-1684</strain>
    </source>
</reference>
<comment type="similarity">
    <text evidence="1">Belongs to the Lgt family.</text>
</comment>
<evidence type="ECO:0000256" key="7">
    <source>
        <dbReference type="SAM" id="Phobius"/>
    </source>
</evidence>
<organism evidence="8 9">
    <name type="scientific">Candidatus Limousia pullorum</name>
    <dbReference type="NCBI Taxonomy" id="2840860"/>
    <lineage>
        <taxon>Bacteria</taxon>
        <taxon>Bacillati</taxon>
        <taxon>Bacillota</taxon>
        <taxon>Clostridia</taxon>
        <taxon>Eubacteriales</taxon>
        <taxon>Oscillospiraceae</taxon>
        <taxon>Oscillospiraceae incertae sedis</taxon>
        <taxon>Candidatus Limousia</taxon>
    </lineage>
</organism>
<proteinExistence type="inferred from homology"/>
<evidence type="ECO:0000256" key="4">
    <source>
        <dbReference type="ARBA" id="ARBA00022692"/>
    </source>
</evidence>
<dbReference type="GO" id="GO:0008961">
    <property type="term" value="F:phosphatidylglycerol-prolipoprotein diacylglyceryl transferase activity"/>
    <property type="evidence" value="ECO:0007669"/>
    <property type="project" value="InterPro"/>
</dbReference>
<name>A0A9D1LZ54_9FIRM</name>
<evidence type="ECO:0000256" key="5">
    <source>
        <dbReference type="ARBA" id="ARBA00022989"/>
    </source>
</evidence>
<dbReference type="GO" id="GO:0042158">
    <property type="term" value="P:lipoprotein biosynthetic process"/>
    <property type="evidence" value="ECO:0007669"/>
    <property type="project" value="InterPro"/>
</dbReference>
<evidence type="ECO:0000256" key="1">
    <source>
        <dbReference type="ARBA" id="ARBA00007150"/>
    </source>
</evidence>
<dbReference type="EMBL" id="DVNG01000098">
    <property type="protein sequence ID" value="HIU50667.1"/>
    <property type="molecule type" value="Genomic_DNA"/>
</dbReference>
<accession>A0A9D1LZ54</accession>
<keyword evidence="6 7" id="KW-0472">Membrane</keyword>
<feature type="transmembrane region" description="Helical" evidence="7">
    <location>
        <begin position="12"/>
        <end position="33"/>
    </location>
</feature>
<dbReference type="InterPro" id="IPR001640">
    <property type="entry name" value="Lgt"/>
</dbReference>
<evidence type="ECO:0000313" key="8">
    <source>
        <dbReference type="EMBL" id="HIU50667.1"/>
    </source>
</evidence>
<sequence>MFPYFTIFGNQISMYSVSALAGLLLSGFIACKLSKRRNILYVDTIIFMLFSFIGVYFGGIILYAITQWQYISAIFRNFSAIINDGMLIPFLIQIFGGSVFYGGLLGGIGAGVLYLKVTKQSLGDFSDLAALVAPMFHAFGRIGCFLGGCCYGIECDFGFVYENALVESANGVRRFPVQLVESGFEFLLFTLILFMFIKGIQKHRLFLWYLFVYSIGRFILEFFRGDEYRGFVGFLSTSQFISVFIFAVSLILLIRTNIKHKKQILNE</sequence>
<comment type="caution">
    <text evidence="8">The sequence shown here is derived from an EMBL/GenBank/DDBJ whole genome shotgun (WGS) entry which is preliminary data.</text>
</comment>
<keyword evidence="4 7" id="KW-0812">Transmembrane</keyword>
<feature type="transmembrane region" description="Helical" evidence="7">
    <location>
        <begin position="86"/>
        <end position="115"/>
    </location>
</feature>
<evidence type="ECO:0000256" key="3">
    <source>
        <dbReference type="ARBA" id="ARBA00022679"/>
    </source>
</evidence>
<dbReference type="AlphaFoldDB" id="A0A9D1LZ54"/>
<evidence type="ECO:0000256" key="2">
    <source>
        <dbReference type="ARBA" id="ARBA00022475"/>
    </source>
</evidence>
<feature type="transmembrane region" description="Helical" evidence="7">
    <location>
        <begin position="231"/>
        <end position="254"/>
    </location>
</feature>
<feature type="transmembrane region" description="Helical" evidence="7">
    <location>
        <begin position="127"/>
        <end position="154"/>
    </location>
</feature>
<protein>
    <submittedName>
        <fullName evidence="8">Prolipoprotein diacylglyceryl transferase</fullName>
    </submittedName>
</protein>
<keyword evidence="3 8" id="KW-0808">Transferase</keyword>
<gene>
    <name evidence="8" type="ORF">IAD22_06615</name>
</gene>
<feature type="transmembrane region" description="Helical" evidence="7">
    <location>
        <begin position="45"/>
        <end position="66"/>
    </location>
</feature>
<feature type="transmembrane region" description="Helical" evidence="7">
    <location>
        <begin position="174"/>
        <end position="194"/>
    </location>
</feature>
<dbReference type="Pfam" id="PF01790">
    <property type="entry name" value="LGT"/>
    <property type="match status" value="1"/>
</dbReference>
<keyword evidence="5 7" id="KW-1133">Transmembrane helix</keyword>
<dbReference type="PANTHER" id="PTHR30589">
    <property type="entry name" value="PROLIPOPROTEIN DIACYLGLYCERYL TRANSFERASE"/>
    <property type="match status" value="1"/>
</dbReference>
<feature type="transmembrane region" description="Helical" evidence="7">
    <location>
        <begin position="206"/>
        <end position="225"/>
    </location>
</feature>
<dbReference type="Proteomes" id="UP000824118">
    <property type="component" value="Unassembled WGS sequence"/>
</dbReference>
<evidence type="ECO:0000256" key="6">
    <source>
        <dbReference type="ARBA" id="ARBA00023136"/>
    </source>
</evidence>
<evidence type="ECO:0000313" key="9">
    <source>
        <dbReference type="Proteomes" id="UP000824118"/>
    </source>
</evidence>
<reference evidence="8" key="1">
    <citation type="submission" date="2020-10" db="EMBL/GenBank/DDBJ databases">
        <authorList>
            <person name="Gilroy R."/>
        </authorList>
    </citation>
    <scope>NUCLEOTIDE SEQUENCE</scope>
    <source>
        <strain evidence="8">ChiGjej1B1-1684</strain>
    </source>
</reference>